<feature type="compositionally biased region" description="Low complexity" evidence="1">
    <location>
        <begin position="209"/>
        <end position="219"/>
    </location>
</feature>
<feature type="compositionally biased region" description="Basic and acidic residues" evidence="1">
    <location>
        <begin position="405"/>
        <end position="433"/>
    </location>
</feature>
<feature type="compositionally biased region" description="Gly residues" evidence="1">
    <location>
        <begin position="477"/>
        <end position="487"/>
    </location>
</feature>
<feature type="region of interest" description="Disordered" evidence="1">
    <location>
        <begin position="888"/>
        <end position="1046"/>
    </location>
</feature>
<feature type="compositionally biased region" description="Low complexity" evidence="1">
    <location>
        <begin position="949"/>
        <end position="959"/>
    </location>
</feature>
<feature type="compositionally biased region" description="Basic and acidic residues" evidence="1">
    <location>
        <begin position="545"/>
        <end position="559"/>
    </location>
</feature>
<feature type="compositionally biased region" description="Basic and acidic residues" evidence="1">
    <location>
        <begin position="335"/>
        <end position="397"/>
    </location>
</feature>
<feature type="compositionally biased region" description="Polar residues" evidence="1">
    <location>
        <begin position="700"/>
        <end position="725"/>
    </location>
</feature>
<evidence type="ECO:0000256" key="1">
    <source>
        <dbReference type="SAM" id="MobiDB-lite"/>
    </source>
</evidence>
<evidence type="ECO:0000313" key="2">
    <source>
        <dbReference type="EMBL" id="KAK7047894.1"/>
    </source>
</evidence>
<feature type="compositionally biased region" description="Basic and acidic residues" evidence="1">
    <location>
        <begin position="178"/>
        <end position="198"/>
    </location>
</feature>
<gene>
    <name evidence="2" type="ORF">VNI00_006222</name>
</gene>
<feature type="compositionally biased region" description="Low complexity" evidence="1">
    <location>
        <begin position="227"/>
        <end position="240"/>
    </location>
</feature>
<name>A0AAW0D8B5_9AGAR</name>
<feature type="compositionally biased region" description="Low complexity" evidence="1">
    <location>
        <begin position="923"/>
        <end position="934"/>
    </location>
</feature>
<comment type="caution">
    <text evidence="2">The sequence shown here is derived from an EMBL/GenBank/DDBJ whole genome shotgun (WGS) entry which is preliminary data.</text>
</comment>
<dbReference type="CDD" id="cd22249">
    <property type="entry name" value="UDM1_RNF168_RNF169-like"/>
    <property type="match status" value="1"/>
</dbReference>
<feature type="compositionally biased region" description="Basic and acidic residues" evidence="1">
    <location>
        <begin position="488"/>
        <end position="504"/>
    </location>
</feature>
<feature type="compositionally biased region" description="Polar residues" evidence="1">
    <location>
        <begin position="812"/>
        <end position="835"/>
    </location>
</feature>
<proteinExistence type="predicted"/>
<feature type="compositionally biased region" description="Basic and acidic residues" evidence="1">
    <location>
        <begin position="906"/>
        <end position="922"/>
    </location>
</feature>
<feature type="compositionally biased region" description="Low complexity" evidence="1">
    <location>
        <begin position="87"/>
        <end position="103"/>
    </location>
</feature>
<feature type="compositionally biased region" description="Pro residues" evidence="1">
    <location>
        <begin position="960"/>
        <end position="973"/>
    </location>
</feature>
<accession>A0AAW0D8B5</accession>
<feature type="compositionally biased region" description="Basic and acidic residues" evidence="1">
    <location>
        <begin position="837"/>
        <end position="849"/>
    </location>
</feature>
<feature type="compositionally biased region" description="Polar residues" evidence="1">
    <location>
        <begin position="1027"/>
        <end position="1045"/>
    </location>
</feature>
<keyword evidence="3" id="KW-1185">Reference proteome</keyword>
<organism evidence="2 3">
    <name type="scientific">Paramarasmius palmivorus</name>
    <dbReference type="NCBI Taxonomy" id="297713"/>
    <lineage>
        <taxon>Eukaryota</taxon>
        <taxon>Fungi</taxon>
        <taxon>Dikarya</taxon>
        <taxon>Basidiomycota</taxon>
        <taxon>Agaricomycotina</taxon>
        <taxon>Agaricomycetes</taxon>
        <taxon>Agaricomycetidae</taxon>
        <taxon>Agaricales</taxon>
        <taxon>Marasmiineae</taxon>
        <taxon>Marasmiaceae</taxon>
        <taxon>Paramarasmius</taxon>
    </lineage>
</organism>
<feature type="compositionally biased region" description="Polar residues" evidence="1">
    <location>
        <begin position="852"/>
        <end position="863"/>
    </location>
</feature>
<feature type="compositionally biased region" description="Low complexity" evidence="1">
    <location>
        <begin position="665"/>
        <end position="674"/>
    </location>
</feature>
<feature type="compositionally biased region" description="Low complexity" evidence="1">
    <location>
        <begin position="248"/>
        <end position="260"/>
    </location>
</feature>
<feature type="region of interest" description="Disordered" evidence="1">
    <location>
        <begin position="476"/>
        <end position="642"/>
    </location>
</feature>
<protein>
    <submittedName>
        <fullName evidence="2">Uncharacterized protein</fullName>
    </submittedName>
</protein>
<feature type="region of interest" description="Disordered" evidence="1">
    <location>
        <begin position="1"/>
        <end position="444"/>
    </location>
</feature>
<feature type="compositionally biased region" description="Low complexity" evidence="1">
    <location>
        <begin position="741"/>
        <end position="779"/>
    </location>
</feature>
<sequence length="1110" mass="119490">MLSATKPDNAHRTRQNSASSTQQSSPTEHTTHRIPRKQPSYNQASLPIGPGSSYSTLSSRDRERSPSHTSLKKLPYDDMKRLLSKPATVSGYTSGGATSASDSEGYSSRQPAFKYRSTSDAAASKHASNWVAPWETEPVGNSNEPTSTARRKTSQPEILVSPKGLGLLSRSPSLVRKLKTDESDGEDMGKGKEKEKKPRNVLRRKPSNSTNRPGSRPTSPSSPPNVSPFFSSPMTTSPSPYNTSLSVPLSATTATLSPLTFSHSQATTLRPPEPRSRGNSPSPSRGASSRSSSRSGHSPIPLKSPLRQGKAGDNSPARSPVLTPAEEVMLAYQRQSERQKAIERSFEEAERKAELKAEEERRKSDERRRQKALRDAEIQKGKDEMRMRRGDSQDASHARLPSRKPSHDPEKVESEVARRPKELPVRKGTREESPPPTPYYTVFGSSSGKVVAVGDPGDSDLEFTWSSNLGQNFASGLGAGLGVGSGGNEKESDRATNEKWERRATVTAGKLKSSKDGFGRSLSRKMSTKFGRREEITSIGTITTETHEVEVRGRPSLQERRKRSLALSPPPGADPSYAGLRLSIDRPPAMRSPKANFSPSVMSPQTVETNLPGPHSASQSSSGPSSGYSPSPSSAGTSGGKIKLWNLMKRISTGGLRDKYHDPSRSCSPSSADSPKPPPVPALPKEFTAAKLSSPHDNAGTANSIGSMETSHSSKSLRTQRSLTNIARPRTASGGPRGAPGVTTAANSSTTSVTGSASVRPSTATRSSSPFSSSEAASSKYFNPPRSARSSTSSYGEEIPPLPPSTTSSTTKPHQAKSQMIQQHIISPSELSQLQLDFEKERDAQDRKARPSVSTMGTLSTFDSPLHGWSTDVSHPFKMVPSEDFTIIRTPAEEKPGFSLPVPPSQRREKDARVHAMSEDLRSSSPSIPQFSTSGAINAWSKKSDSQNRTRSSSMTSSPSPRPSTSPAPPLPTRSPRRPSLAKSPSTAPVPEASRPHTSHFATPSSPAILPPITRPTLDDLIIPGRKSTSALPSRSVSAGTSRPNRATMIFRELPKHSFTEPLTEKQKADKWDALLQKSAQAGGTLHLSGNDTDRLESDELRFSIADDSD</sequence>
<evidence type="ECO:0000313" key="3">
    <source>
        <dbReference type="Proteomes" id="UP001383192"/>
    </source>
</evidence>
<feature type="region of interest" description="Disordered" evidence="1">
    <location>
        <begin position="655"/>
        <end position="866"/>
    </location>
</feature>
<feature type="compositionally biased region" description="Polar residues" evidence="1">
    <location>
        <begin position="139"/>
        <end position="148"/>
    </location>
</feature>
<feature type="compositionally biased region" description="Low complexity" evidence="1">
    <location>
        <begin position="612"/>
        <end position="636"/>
    </location>
</feature>
<reference evidence="2 3" key="1">
    <citation type="submission" date="2024-01" db="EMBL/GenBank/DDBJ databases">
        <title>A draft genome for a cacao thread blight-causing isolate of Paramarasmius palmivorus.</title>
        <authorList>
            <person name="Baruah I.K."/>
            <person name="Bukari Y."/>
            <person name="Amoako-Attah I."/>
            <person name="Meinhardt L.W."/>
            <person name="Bailey B.A."/>
            <person name="Cohen S.P."/>
        </authorList>
    </citation>
    <scope>NUCLEOTIDE SEQUENCE [LARGE SCALE GENOMIC DNA]</scope>
    <source>
        <strain evidence="2 3">GH-12</strain>
    </source>
</reference>
<feature type="compositionally biased region" description="Polar residues" evidence="1">
    <location>
        <begin position="104"/>
        <end position="121"/>
    </location>
</feature>
<feature type="compositionally biased region" description="Polar residues" evidence="1">
    <location>
        <begin position="15"/>
        <end position="28"/>
    </location>
</feature>
<feature type="compositionally biased region" description="Low complexity" evidence="1">
    <location>
        <begin position="277"/>
        <end position="299"/>
    </location>
</feature>
<dbReference type="EMBL" id="JAYKXP010000018">
    <property type="protein sequence ID" value="KAK7047894.1"/>
    <property type="molecule type" value="Genomic_DNA"/>
</dbReference>
<dbReference type="AlphaFoldDB" id="A0AAW0D8B5"/>
<dbReference type="Proteomes" id="UP001383192">
    <property type="component" value="Unassembled WGS sequence"/>
</dbReference>
<feature type="compositionally biased region" description="Polar residues" evidence="1">
    <location>
        <begin position="595"/>
        <end position="609"/>
    </location>
</feature>